<accession>A0A3B0V7U9</accession>
<proteinExistence type="predicted"/>
<evidence type="ECO:0000313" key="1">
    <source>
        <dbReference type="EMBL" id="VAW39708.1"/>
    </source>
</evidence>
<name>A0A3B0V7U9_9ZZZZ</name>
<organism evidence="1">
    <name type="scientific">hydrothermal vent metagenome</name>
    <dbReference type="NCBI Taxonomy" id="652676"/>
    <lineage>
        <taxon>unclassified sequences</taxon>
        <taxon>metagenomes</taxon>
        <taxon>ecological metagenomes</taxon>
    </lineage>
</organism>
<dbReference type="AlphaFoldDB" id="A0A3B0V7U9"/>
<dbReference type="EMBL" id="UOEU01000762">
    <property type="protein sequence ID" value="VAW39708.1"/>
    <property type="molecule type" value="Genomic_DNA"/>
</dbReference>
<reference evidence="1" key="1">
    <citation type="submission" date="2018-06" db="EMBL/GenBank/DDBJ databases">
        <authorList>
            <person name="Zhirakovskaya E."/>
        </authorList>
    </citation>
    <scope>NUCLEOTIDE SEQUENCE</scope>
</reference>
<feature type="non-terminal residue" evidence="1">
    <location>
        <position position="31"/>
    </location>
</feature>
<protein>
    <submittedName>
        <fullName evidence="1">Uncharacterized protein</fullName>
    </submittedName>
</protein>
<sequence length="31" mass="3656">MFGSSLNSVLDRAFIKDYADLTDFYLRNLRN</sequence>
<gene>
    <name evidence="1" type="ORF">MNBD_CHLOROFLEXI01-4175</name>
</gene>